<dbReference type="Proteomes" id="UP000008177">
    <property type="component" value="Unplaced contigs"/>
</dbReference>
<feature type="region of interest" description="Disordered" evidence="1">
    <location>
        <begin position="15"/>
        <end position="39"/>
    </location>
</feature>
<dbReference type="STRING" id="999810.G2Y4K6"/>
<dbReference type="InParanoid" id="G2Y4K6"/>
<evidence type="ECO:0000313" key="2">
    <source>
        <dbReference type="EMBL" id="CCD47596.1"/>
    </source>
</evidence>
<feature type="compositionally biased region" description="Polar residues" evidence="1">
    <location>
        <begin position="254"/>
        <end position="272"/>
    </location>
</feature>
<feature type="region of interest" description="Disordered" evidence="1">
    <location>
        <begin position="216"/>
        <end position="301"/>
    </location>
</feature>
<evidence type="ECO:0000256" key="1">
    <source>
        <dbReference type="SAM" id="MobiDB-lite"/>
    </source>
</evidence>
<proteinExistence type="predicted"/>
<sequence length="301" mass="34028">MGHILTYHTHGHTHNFTLPPPISDPPFSPPPSPSTQSKETQTYAAYAARYTHIYPENNTVHLGILAPSSRIPATSFRASLSSTILAQRSAITRFKTLKATNRDEDVYYLPVHSEEEFRSEINAGVGFYLDIYCDDEDVVPLINKWPFDDATKGLIPGKLLPDVDLILRFDRLNEKLHKLGKESLGYHVKYHCIPKSKNREVELDVIAELDRYAAEMKEHPDMMVEDVEEEEEEEEEEESEETPIPKTSPRPKATPTSKSSQNPTLTPDSTPAQKPMPKLKIKINFGGSILNRNPPPEFPEL</sequence>
<feature type="compositionally biased region" description="Acidic residues" evidence="1">
    <location>
        <begin position="223"/>
        <end position="241"/>
    </location>
</feature>
<reference evidence="3" key="1">
    <citation type="journal article" date="2011" name="PLoS Genet.">
        <title>Genomic analysis of the necrotrophic fungal pathogens Sclerotinia sclerotiorum and Botrytis cinerea.</title>
        <authorList>
            <person name="Amselem J."/>
            <person name="Cuomo C.A."/>
            <person name="van Kan J.A."/>
            <person name="Viaud M."/>
            <person name="Benito E.P."/>
            <person name="Couloux A."/>
            <person name="Coutinho P.M."/>
            <person name="de Vries R.P."/>
            <person name="Dyer P.S."/>
            <person name="Fillinger S."/>
            <person name="Fournier E."/>
            <person name="Gout L."/>
            <person name="Hahn M."/>
            <person name="Kohn L."/>
            <person name="Lapalu N."/>
            <person name="Plummer K.M."/>
            <person name="Pradier J.M."/>
            <person name="Quevillon E."/>
            <person name="Sharon A."/>
            <person name="Simon A."/>
            <person name="ten Have A."/>
            <person name="Tudzynski B."/>
            <person name="Tudzynski P."/>
            <person name="Wincker P."/>
            <person name="Andrew M."/>
            <person name="Anthouard V."/>
            <person name="Beever R.E."/>
            <person name="Beffa R."/>
            <person name="Benoit I."/>
            <person name="Bouzid O."/>
            <person name="Brault B."/>
            <person name="Chen Z."/>
            <person name="Choquer M."/>
            <person name="Collemare J."/>
            <person name="Cotton P."/>
            <person name="Danchin E.G."/>
            <person name="Da Silva C."/>
            <person name="Gautier A."/>
            <person name="Giraud C."/>
            <person name="Giraud T."/>
            <person name="Gonzalez C."/>
            <person name="Grossetete S."/>
            <person name="Guldener U."/>
            <person name="Henrissat B."/>
            <person name="Howlett B.J."/>
            <person name="Kodira C."/>
            <person name="Kretschmer M."/>
            <person name="Lappartient A."/>
            <person name="Leroch M."/>
            <person name="Levis C."/>
            <person name="Mauceli E."/>
            <person name="Neuveglise C."/>
            <person name="Oeser B."/>
            <person name="Pearson M."/>
            <person name="Poulain J."/>
            <person name="Poussereau N."/>
            <person name="Quesneville H."/>
            <person name="Rascle C."/>
            <person name="Schumacher J."/>
            <person name="Segurens B."/>
            <person name="Sexton A."/>
            <person name="Silva E."/>
            <person name="Sirven C."/>
            <person name="Soanes D.M."/>
            <person name="Talbot N.J."/>
            <person name="Templeton M."/>
            <person name="Yandava C."/>
            <person name="Yarden O."/>
            <person name="Zeng Q."/>
            <person name="Rollins J.A."/>
            <person name="Lebrun M.H."/>
            <person name="Dickman M."/>
        </authorList>
    </citation>
    <scope>NUCLEOTIDE SEQUENCE [LARGE SCALE GENOMIC DNA]</scope>
    <source>
        <strain evidence="3">T4</strain>
    </source>
</reference>
<feature type="compositionally biased region" description="Pro residues" evidence="1">
    <location>
        <begin position="18"/>
        <end position="33"/>
    </location>
</feature>
<accession>G2Y4K6</accession>
<protein>
    <submittedName>
        <fullName evidence="2">Uncharacterized protein</fullName>
    </submittedName>
</protein>
<organism evidence="2 3">
    <name type="scientific">Botryotinia fuckeliana (strain T4)</name>
    <name type="common">Noble rot fungus</name>
    <name type="synonym">Botrytis cinerea</name>
    <dbReference type="NCBI Taxonomy" id="999810"/>
    <lineage>
        <taxon>Eukaryota</taxon>
        <taxon>Fungi</taxon>
        <taxon>Dikarya</taxon>
        <taxon>Ascomycota</taxon>
        <taxon>Pezizomycotina</taxon>
        <taxon>Leotiomycetes</taxon>
        <taxon>Helotiales</taxon>
        <taxon>Sclerotiniaceae</taxon>
        <taxon>Botrytis</taxon>
    </lineage>
</organism>
<dbReference type="OrthoDB" id="3557034at2759"/>
<dbReference type="EMBL" id="FQ790287">
    <property type="protein sequence ID" value="CCD47596.1"/>
    <property type="molecule type" value="Genomic_DNA"/>
</dbReference>
<evidence type="ECO:0000313" key="3">
    <source>
        <dbReference type="Proteomes" id="UP000008177"/>
    </source>
</evidence>
<dbReference type="HOGENOM" id="CLU_924361_0_0_1"/>
<dbReference type="AlphaFoldDB" id="G2Y4K6"/>
<gene>
    <name evidence="2" type="ORF">BofuT4_P035760.1</name>
</gene>
<name>G2Y4K6_BOTF4</name>